<reference evidence="5 6" key="1">
    <citation type="submission" date="2023-01" db="EMBL/GenBank/DDBJ databases">
        <authorList>
            <person name="Whitehead M."/>
        </authorList>
    </citation>
    <scope>NUCLEOTIDE SEQUENCE [LARGE SCALE GENOMIC DNA]</scope>
</reference>
<dbReference type="Proteomes" id="UP001160148">
    <property type="component" value="Unassembled WGS sequence"/>
</dbReference>
<name>A0AAV0W9Y9_9HEMI</name>
<evidence type="ECO:0000256" key="2">
    <source>
        <dbReference type="ARBA" id="ARBA00022759"/>
    </source>
</evidence>
<organism evidence="5 6">
    <name type="scientific">Macrosiphum euphorbiae</name>
    <name type="common">potato aphid</name>
    <dbReference type="NCBI Taxonomy" id="13131"/>
    <lineage>
        <taxon>Eukaryota</taxon>
        <taxon>Metazoa</taxon>
        <taxon>Ecdysozoa</taxon>
        <taxon>Arthropoda</taxon>
        <taxon>Hexapoda</taxon>
        <taxon>Insecta</taxon>
        <taxon>Pterygota</taxon>
        <taxon>Neoptera</taxon>
        <taxon>Paraneoptera</taxon>
        <taxon>Hemiptera</taxon>
        <taxon>Sternorrhyncha</taxon>
        <taxon>Aphidomorpha</taxon>
        <taxon>Aphidoidea</taxon>
        <taxon>Aphididae</taxon>
        <taxon>Macrosiphini</taxon>
        <taxon>Macrosiphum</taxon>
    </lineage>
</organism>
<dbReference type="PANTHER" id="PTHR46609">
    <property type="entry name" value="EXONUCLEASE, PHAGE-TYPE/RECB, C-TERMINAL DOMAIN-CONTAINING PROTEIN"/>
    <property type="match status" value="1"/>
</dbReference>
<evidence type="ECO:0000256" key="4">
    <source>
        <dbReference type="ARBA" id="ARBA00022839"/>
    </source>
</evidence>
<dbReference type="Pfam" id="PF01771">
    <property type="entry name" value="Viral_alk_exo"/>
    <property type="match status" value="1"/>
</dbReference>
<sequence>MTVKAQSGKLEFRKMLSGNILRIRRGIVSAIMYRKVNGHSVAELRQDIMNSINHVFGHHEECASYFCVKNKTDIADYTEKIKSMDQEFYANVMKHIRNLARHSGSLLQDVDSNIVESYNAIIAKVIGGKRINFAMNRSYSGRCMLAAVTKNTSRPLYSLHKVLYHKSPSKRGFLSAVELKRKRKQNIQNIARLKNKRFKKQLFKNNGPDLSYGENAVRPDMDHLEFDRQKEDILNEMKEVASKRDEIQKQTVEQYENVQWNEVRRKLLTASNFGRIISRRPYTGCENIVKSLLYNTQIMAHSLDYGRENEVVAKKEL</sequence>
<dbReference type="GO" id="GO:0004527">
    <property type="term" value="F:exonuclease activity"/>
    <property type="evidence" value="ECO:0007669"/>
    <property type="project" value="UniProtKB-KW"/>
</dbReference>
<accession>A0AAV0W9Y9</accession>
<dbReference type="EMBL" id="CARXXK010000002">
    <property type="protein sequence ID" value="CAI6352612.1"/>
    <property type="molecule type" value="Genomic_DNA"/>
</dbReference>
<dbReference type="InterPro" id="IPR011604">
    <property type="entry name" value="PDDEXK-like_dom_sf"/>
</dbReference>
<dbReference type="InterPro" id="IPR051703">
    <property type="entry name" value="NF-kappa-B_Signaling_Reg"/>
</dbReference>
<evidence type="ECO:0000256" key="3">
    <source>
        <dbReference type="ARBA" id="ARBA00022801"/>
    </source>
</evidence>
<gene>
    <name evidence="5" type="ORF">MEUPH1_LOCUS8829</name>
</gene>
<evidence type="ECO:0000256" key="1">
    <source>
        <dbReference type="ARBA" id="ARBA00022722"/>
    </source>
</evidence>
<dbReference type="Gene3D" id="3.90.320.10">
    <property type="match status" value="1"/>
</dbReference>
<evidence type="ECO:0000313" key="6">
    <source>
        <dbReference type="Proteomes" id="UP001160148"/>
    </source>
</evidence>
<keyword evidence="6" id="KW-1185">Reference proteome</keyword>
<dbReference type="InterPro" id="IPR034720">
    <property type="entry name" value="Viral_alk_exo"/>
</dbReference>
<comment type="caution">
    <text evidence="5">The sequence shown here is derived from an EMBL/GenBank/DDBJ whole genome shotgun (WGS) entry which is preliminary data.</text>
</comment>
<protein>
    <submittedName>
        <fullName evidence="5">Uncharacterized protein</fullName>
    </submittedName>
</protein>
<proteinExistence type="predicted"/>
<keyword evidence="4" id="KW-0269">Exonuclease</keyword>
<dbReference type="GO" id="GO:0004519">
    <property type="term" value="F:endonuclease activity"/>
    <property type="evidence" value="ECO:0007669"/>
    <property type="project" value="UniProtKB-KW"/>
</dbReference>
<dbReference type="PANTHER" id="PTHR46609:SF8">
    <property type="entry name" value="YQAJ VIRAL RECOMBINASE DOMAIN-CONTAINING PROTEIN"/>
    <property type="match status" value="1"/>
</dbReference>
<keyword evidence="2" id="KW-0255">Endonuclease</keyword>
<keyword evidence="1" id="KW-0540">Nuclease</keyword>
<dbReference type="AlphaFoldDB" id="A0AAV0W9Y9"/>
<evidence type="ECO:0000313" key="5">
    <source>
        <dbReference type="EMBL" id="CAI6352612.1"/>
    </source>
</evidence>
<keyword evidence="3" id="KW-0378">Hydrolase</keyword>